<dbReference type="RefSeq" id="WP_205156872.1">
    <property type="nucleotide sequence ID" value="NZ_JAFEUM010000001.1"/>
</dbReference>
<dbReference type="Gene3D" id="1.10.10.10">
    <property type="entry name" value="Winged helix-like DNA-binding domain superfamily/Winged helix DNA-binding domain"/>
    <property type="match status" value="1"/>
</dbReference>
<feature type="domain" description="HTH lysR-type" evidence="5">
    <location>
        <begin position="12"/>
        <end position="69"/>
    </location>
</feature>
<comment type="similarity">
    <text evidence="1">Belongs to the LysR transcriptional regulatory family.</text>
</comment>
<dbReference type="InterPro" id="IPR036390">
    <property type="entry name" value="WH_DNA-bd_sf"/>
</dbReference>
<sequence>MANTTTNQLHRVDLNLLVALDFLLKELNVTNAAQAMFVSQSAMSRSLKRLRDTFDDPLFVRTATGLTPTAKALELGEELHDILPKLTALFQKDSFNPLQCNNTFTLALPSFLGSTMLPNLALELFSEAPDVNLVEMSAKTNPYDLLDKGKLDFAIYYSHSSELKYRTTKIASIYPVLFVRREHPLVNSQASLNEIMQYPVLAMNIEEDHKQAFNTPLQRIFASLQSEKRPKLRSTQTQVLIDIAAKSEAVIFGLNALSTMPGFVDDFVAIYDFKDQPQYHVELYLIQQQRTFNSAAHQWLANKISASAKLYL</sequence>
<keyword evidence="3" id="KW-0238">DNA-binding</keyword>
<dbReference type="PROSITE" id="PS50931">
    <property type="entry name" value="HTH_LYSR"/>
    <property type="match status" value="1"/>
</dbReference>
<comment type="caution">
    <text evidence="6">The sequence shown here is derived from an EMBL/GenBank/DDBJ whole genome shotgun (WGS) entry which is preliminary data.</text>
</comment>
<proteinExistence type="inferred from homology"/>
<dbReference type="SUPFAM" id="SSF46785">
    <property type="entry name" value="Winged helix' DNA-binding domain"/>
    <property type="match status" value="1"/>
</dbReference>
<evidence type="ECO:0000256" key="3">
    <source>
        <dbReference type="ARBA" id="ARBA00023125"/>
    </source>
</evidence>
<name>A0ABS2HDY1_9VIBR</name>
<organism evidence="6 7">
    <name type="scientific">Vibrio ulleungensis</name>
    <dbReference type="NCBI Taxonomy" id="2807619"/>
    <lineage>
        <taxon>Bacteria</taxon>
        <taxon>Pseudomonadati</taxon>
        <taxon>Pseudomonadota</taxon>
        <taxon>Gammaproteobacteria</taxon>
        <taxon>Vibrionales</taxon>
        <taxon>Vibrionaceae</taxon>
        <taxon>Vibrio</taxon>
    </lineage>
</organism>
<evidence type="ECO:0000256" key="4">
    <source>
        <dbReference type="ARBA" id="ARBA00023163"/>
    </source>
</evidence>
<keyword evidence="7" id="KW-1185">Reference proteome</keyword>
<dbReference type="PRINTS" id="PR00039">
    <property type="entry name" value="HTHLYSR"/>
</dbReference>
<dbReference type="InterPro" id="IPR005119">
    <property type="entry name" value="LysR_subst-bd"/>
</dbReference>
<dbReference type="InterPro" id="IPR000847">
    <property type="entry name" value="LysR_HTH_N"/>
</dbReference>
<gene>
    <name evidence="6" type="ORF">JQC93_02465</name>
</gene>
<evidence type="ECO:0000259" key="5">
    <source>
        <dbReference type="PROSITE" id="PS50931"/>
    </source>
</evidence>
<dbReference type="SUPFAM" id="SSF53850">
    <property type="entry name" value="Periplasmic binding protein-like II"/>
    <property type="match status" value="1"/>
</dbReference>
<keyword evidence="4" id="KW-0804">Transcription</keyword>
<accession>A0ABS2HDY1</accession>
<protein>
    <submittedName>
        <fullName evidence="6">LysR family transcriptional regulator</fullName>
    </submittedName>
</protein>
<evidence type="ECO:0000256" key="1">
    <source>
        <dbReference type="ARBA" id="ARBA00009437"/>
    </source>
</evidence>
<dbReference type="Gene3D" id="3.40.190.10">
    <property type="entry name" value="Periplasmic binding protein-like II"/>
    <property type="match status" value="2"/>
</dbReference>
<dbReference type="PANTHER" id="PTHR30118:SF15">
    <property type="entry name" value="TRANSCRIPTIONAL REGULATORY PROTEIN"/>
    <property type="match status" value="1"/>
</dbReference>
<reference evidence="6 7" key="1">
    <citation type="submission" date="2021-02" db="EMBL/GenBank/DDBJ databases">
        <authorList>
            <person name="Park J.-S."/>
        </authorList>
    </citation>
    <scope>NUCLEOTIDE SEQUENCE [LARGE SCALE GENOMIC DNA]</scope>
    <source>
        <strain evidence="6 7">188UL20-2</strain>
    </source>
</reference>
<dbReference type="Pfam" id="PF00126">
    <property type="entry name" value="HTH_1"/>
    <property type="match status" value="1"/>
</dbReference>
<keyword evidence="2" id="KW-0805">Transcription regulation</keyword>
<dbReference type="EMBL" id="JAFEUM010000001">
    <property type="protein sequence ID" value="MBM7035259.1"/>
    <property type="molecule type" value="Genomic_DNA"/>
</dbReference>
<evidence type="ECO:0000313" key="6">
    <source>
        <dbReference type="EMBL" id="MBM7035259.1"/>
    </source>
</evidence>
<evidence type="ECO:0000256" key="2">
    <source>
        <dbReference type="ARBA" id="ARBA00023015"/>
    </source>
</evidence>
<dbReference type="InterPro" id="IPR050389">
    <property type="entry name" value="LysR-type_TF"/>
</dbReference>
<dbReference type="Pfam" id="PF03466">
    <property type="entry name" value="LysR_substrate"/>
    <property type="match status" value="1"/>
</dbReference>
<dbReference type="PANTHER" id="PTHR30118">
    <property type="entry name" value="HTH-TYPE TRANSCRIPTIONAL REGULATOR LEUO-RELATED"/>
    <property type="match status" value="1"/>
</dbReference>
<dbReference type="Proteomes" id="UP000809621">
    <property type="component" value="Unassembled WGS sequence"/>
</dbReference>
<dbReference type="InterPro" id="IPR036388">
    <property type="entry name" value="WH-like_DNA-bd_sf"/>
</dbReference>
<evidence type="ECO:0000313" key="7">
    <source>
        <dbReference type="Proteomes" id="UP000809621"/>
    </source>
</evidence>